<proteinExistence type="predicted"/>
<name>A0A8D8CYL0_CULPI</name>
<accession>A0A8D8CYL0</accession>
<protein>
    <submittedName>
        <fullName evidence="1">Mediator of RNA polymerase II transcription subunit 22</fullName>
    </submittedName>
</protein>
<reference evidence="1" key="1">
    <citation type="submission" date="2021-05" db="EMBL/GenBank/DDBJ databases">
        <authorList>
            <person name="Alioto T."/>
            <person name="Alioto T."/>
            <person name="Gomez Garrido J."/>
        </authorList>
    </citation>
    <scope>NUCLEOTIDE SEQUENCE</scope>
</reference>
<dbReference type="AlphaFoldDB" id="A0A8D8CYL0"/>
<evidence type="ECO:0000313" key="1">
    <source>
        <dbReference type="EMBL" id="CAG6499401.1"/>
    </source>
</evidence>
<organism evidence="1">
    <name type="scientific">Culex pipiens</name>
    <name type="common">House mosquito</name>
    <dbReference type="NCBI Taxonomy" id="7175"/>
    <lineage>
        <taxon>Eukaryota</taxon>
        <taxon>Metazoa</taxon>
        <taxon>Ecdysozoa</taxon>
        <taxon>Arthropoda</taxon>
        <taxon>Hexapoda</taxon>
        <taxon>Insecta</taxon>
        <taxon>Pterygota</taxon>
        <taxon>Neoptera</taxon>
        <taxon>Endopterygota</taxon>
        <taxon>Diptera</taxon>
        <taxon>Nematocera</taxon>
        <taxon>Culicoidea</taxon>
        <taxon>Culicidae</taxon>
        <taxon>Culicinae</taxon>
        <taxon>Culicini</taxon>
        <taxon>Culex</taxon>
        <taxon>Culex</taxon>
    </lineage>
</organism>
<sequence length="100" mass="11194">MQRNITQSKEALLKSYNTRLKKDVCSMLENFEEIVRRNATLQNDPVRAGHVRDAGSRRRIADEAGVGHQAVLDLEQFPFGEPSAAVRSSIGAPRWTATTR</sequence>
<dbReference type="EMBL" id="HBUE01137842">
    <property type="protein sequence ID" value="CAG6499401.1"/>
    <property type="molecule type" value="Transcribed_RNA"/>
</dbReference>